<dbReference type="GO" id="GO:0008654">
    <property type="term" value="P:phospholipid biosynthetic process"/>
    <property type="evidence" value="ECO:0007669"/>
    <property type="project" value="InterPro"/>
</dbReference>
<reference evidence="7" key="1">
    <citation type="submission" date="2015-04" db="EMBL/GenBank/DDBJ databases">
        <title>The genome sequence of the plant pathogenic Rhizarian Plasmodiophora brassicae reveals insights in its biotrophic life cycle and the origin of chitin synthesis.</title>
        <authorList>
            <person name="Schwelm A."/>
            <person name="Fogelqvist J."/>
            <person name="Knaust A."/>
            <person name="Julke S."/>
            <person name="Lilja T."/>
            <person name="Dhandapani V."/>
            <person name="Bonilla-Rosso G."/>
            <person name="Karlsson M."/>
            <person name="Shevchenko A."/>
            <person name="Choi S.R."/>
            <person name="Kim H.G."/>
            <person name="Park J.Y."/>
            <person name="Lim Y.P."/>
            <person name="Ludwig-Muller J."/>
            <person name="Dixelius C."/>
        </authorList>
    </citation>
    <scope>NUCLEOTIDE SEQUENCE</scope>
    <source>
        <tissue evidence="7">Potato root galls</tissue>
    </source>
</reference>
<dbReference type="PIRSF" id="PIRSF015665">
    <property type="entry name" value="CHOPT"/>
    <property type="match status" value="1"/>
</dbReference>
<feature type="transmembrane region" description="Helical" evidence="6">
    <location>
        <begin position="310"/>
        <end position="331"/>
    </location>
</feature>
<evidence type="ECO:0000256" key="3">
    <source>
        <dbReference type="ARBA" id="ARBA00022679"/>
    </source>
</evidence>
<sequence length="372" mass="41918">MPVLDDSQLRALAKYQYSSGLYGYIDTIMTPFWNWAVTLLPMTLAPNLVTLLALLFMSLAAVLVATKSPMLTDPLPPWVLVYSATSLFIYQTLDAIDGKQARRTKSSSALGQLFDHGCDSINITLLIVCIGGCICAGDDPKMIAALFVVSVLPFYMANWEEYQTGIMRFGKLGVTEAQHIIIAMMLTSALFGPQIWKATVFGWEWRQIWLTIATAGSGFSTVENVLHVFCQNTSQLLPSHSRSVAVAQVLQFASFVILTVLWMLSPQQAILFKYPFLSLVTAGASFSYMINRLIIAHVTHCDRFNSSLKVLWPLPIVTFLAWFVVSTRWFWIMFHLYTLYVVAIYFRFVYSAINEICAFLKIQPFFITPRTN</sequence>
<dbReference type="Gene3D" id="1.20.120.1760">
    <property type="match status" value="1"/>
</dbReference>
<evidence type="ECO:0000256" key="1">
    <source>
        <dbReference type="ARBA" id="ARBA00004370"/>
    </source>
</evidence>
<protein>
    <submittedName>
        <fullName evidence="7">Uncharacterized protein</fullName>
    </submittedName>
</protein>
<feature type="transmembrane region" description="Helical" evidence="6">
    <location>
        <begin position="20"/>
        <end position="41"/>
    </location>
</feature>
<organism evidence="7">
    <name type="scientific">Spongospora subterranea</name>
    <dbReference type="NCBI Taxonomy" id="70186"/>
    <lineage>
        <taxon>Eukaryota</taxon>
        <taxon>Sar</taxon>
        <taxon>Rhizaria</taxon>
        <taxon>Endomyxa</taxon>
        <taxon>Phytomyxea</taxon>
        <taxon>Plasmodiophorida</taxon>
        <taxon>Plasmodiophoridae</taxon>
        <taxon>Spongospora</taxon>
    </lineage>
</organism>
<comment type="subcellular location">
    <subcellularLocation>
        <location evidence="1">Membrane</location>
    </subcellularLocation>
</comment>
<dbReference type="InterPro" id="IPR043130">
    <property type="entry name" value="CDP-OH_PTrfase_TM_dom"/>
</dbReference>
<dbReference type="AlphaFoldDB" id="A0A0H5R6A0"/>
<feature type="transmembrane region" description="Helical" evidence="6">
    <location>
        <begin position="337"/>
        <end position="360"/>
    </location>
</feature>
<evidence type="ECO:0000256" key="6">
    <source>
        <dbReference type="SAM" id="Phobius"/>
    </source>
</evidence>
<dbReference type="GO" id="GO:0016780">
    <property type="term" value="F:phosphotransferase activity, for other substituted phosphate groups"/>
    <property type="evidence" value="ECO:0007669"/>
    <property type="project" value="InterPro"/>
</dbReference>
<dbReference type="EMBL" id="HACM01009238">
    <property type="protein sequence ID" value="CRZ09680.1"/>
    <property type="molecule type" value="Transcribed_RNA"/>
</dbReference>
<keyword evidence="6" id="KW-0812">Transmembrane</keyword>
<comment type="similarity">
    <text evidence="2 5">Belongs to the CDP-alcohol phosphatidyltransferase class-I family.</text>
</comment>
<name>A0A0H5R6A0_9EUKA</name>
<proteinExistence type="inferred from homology"/>
<feature type="transmembrane region" description="Helical" evidence="6">
    <location>
        <begin position="270"/>
        <end position="290"/>
    </location>
</feature>
<dbReference type="InterPro" id="IPR048254">
    <property type="entry name" value="CDP_ALCOHOL_P_TRANSF_CS"/>
</dbReference>
<keyword evidence="3 5" id="KW-0808">Transferase</keyword>
<feature type="transmembrane region" description="Helical" evidence="6">
    <location>
        <begin position="48"/>
        <end position="66"/>
    </location>
</feature>
<evidence type="ECO:0000313" key="7">
    <source>
        <dbReference type="EMBL" id="CRZ09680.1"/>
    </source>
</evidence>
<keyword evidence="4 6" id="KW-0472">Membrane</keyword>
<evidence type="ECO:0000256" key="5">
    <source>
        <dbReference type="RuleBase" id="RU003750"/>
    </source>
</evidence>
<dbReference type="PANTHER" id="PTHR10414:SF37">
    <property type="entry name" value="BB IN A BOXCAR, ISOFORM C"/>
    <property type="match status" value="1"/>
</dbReference>
<feature type="transmembrane region" description="Helical" evidence="6">
    <location>
        <begin position="180"/>
        <end position="196"/>
    </location>
</feature>
<keyword evidence="6" id="KW-1133">Transmembrane helix</keyword>
<dbReference type="GO" id="GO:0016020">
    <property type="term" value="C:membrane"/>
    <property type="evidence" value="ECO:0007669"/>
    <property type="project" value="UniProtKB-SubCell"/>
</dbReference>
<dbReference type="InterPro" id="IPR014472">
    <property type="entry name" value="CHOPT"/>
</dbReference>
<feature type="transmembrane region" description="Helical" evidence="6">
    <location>
        <begin position="242"/>
        <end position="264"/>
    </location>
</feature>
<dbReference type="PROSITE" id="PS00379">
    <property type="entry name" value="CDP_ALCOHOL_P_TRANSF"/>
    <property type="match status" value="1"/>
</dbReference>
<accession>A0A0H5R6A0</accession>
<evidence type="ECO:0000256" key="2">
    <source>
        <dbReference type="ARBA" id="ARBA00010441"/>
    </source>
</evidence>
<dbReference type="PANTHER" id="PTHR10414">
    <property type="entry name" value="ETHANOLAMINEPHOSPHOTRANSFERASE"/>
    <property type="match status" value="1"/>
</dbReference>
<feature type="transmembrane region" description="Helical" evidence="6">
    <location>
        <begin position="208"/>
        <end position="230"/>
    </location>
</feature>
<feature type="transmembrane region" description="Helical" evidence="6">
    <location>
        <begin position="143"/>
        <end position="159"/>
    </location>
</feature>
<dbReference type="InterPro" id="IPR000462">
    <property type="entry name" value="CDP-OH_P_trans"/>
</dbReference>
<evidence type="ECO:0000256" key="4">
    <source>
        <dbReference type="ARBA" id="ARBA00023136"/>
    </source>
</evidence>
<dbReference type="Pfam" id="PF01066">
    <property type="entry name" value="CDP-OH_P_transf"/>
    <property type="match status" value="1"/>
</dbReference>